<sequence>MRLRSHRSHRSRQSHRCSRIRMEVVMKRIGFAASCVAFAVAAHAFASAFAFARDAMVVSTVAAELPVLPASSSSSSSSSSFSSPASSASSVSNAKALPVASASASASPALPASSASTTSAASTASVASAASVERRNWYDDPFWALSHSIAECPTPLGPLMTRAQMEDDAHYRVERGTTCWLAHRYSKPNAYLYDKPIAGELKKRFTDGDPALAGTSIWITIQRRFVYAEGCVSASFDRDALRRRLEALPDVERVFLRLTDDPRGRAPYKTLVAPD</sequence>
<protein>
    <recommendedName>
        <fullName evidence="3">BON domain-containing protein</fullName>
    </recommendedName>
</protein>
<evidence type="ECO:0000313" key="1">
    <source>
        <dbReference type="EMBL" id="AAU45937.1"/>
    </source>
</evidence>
<keyword evidence="2" id="KW-1185">Reference proteome</keyword>
<dbReference type="Proteomes" id="UP000006693">
    <property type="component" value="Chromosome 2"/>
</dbReference>
<dbReference type="EMBL" id="CP000011">
    <property type="protein sequence ID" value="AAU45937.1"/>
    <property type="molecule type" value="Genomic_DNA"/>
</dbReference>
<accession>A0A0H2WB91</accession>
<organism evidence="1 2">
    <name type="scientific">Burkholderia mallei (strain ATCC 23344)</name>
    <dbReference type="NCBI Taxonomy" id="243160"/>
    <lineage>
        <taxon>Bacteria</taxon>
        <taxon>Pseudomonadati</taxon>
        <taxon>Pseudomonadota</taxon>
        <taxon>Betaproteobacteria</taxon>
        <taxon>Burkholderiales</taxon>
        <taxon>Burkholderiaceae</taxon>
        <taxon>Burkholderia</taxon>
        <taxon>pseudomallei group</taxon>
    </lineage>
</organism>
<evidence type="ECO:0000313" key="2">
    <source>
        <dbReference type="Proteomes" id="UP000006693"/>
    </source>
</evidence>
<dbReference type="eggNOG" id="COG2823">
    <property type="taxonomic scope" value="Bacteria"/>
</dbReference>
<dbReference type="KEGG" id="bma:BMAA0364"/>
<reference evidence="1 2" key="1">
    <citation type="journal article" date="2004" name="Proc. Natl. Acad. Sci. U.S.A.">
        <title>Structural flexibility in the Burkholderia mallei genome.</title>
        <authorList>
            <person name="Nierman W.C."/>
            <person name="DeShazer D."/>
            <person name="Kim H.S."/>
            <person name="Tettelin H."/>
            <person name="Nelson K.E."/>
            <person name="Feldblyum T."/>
            <person name="Ulrich R.L."/>
            <person name="Ronning C.M."/>
            <person name="Brinkac L.M."/>
            <person name="Daugherty S.C."/>
            <person name="Davidsen T.D."/>
            <person name="Deboy R.T."/>
            <person name="Dimitrov G."/>
            <person name="Dodson R.J."/>
            <person name="Durkin A.S."/>
            <person name="Gwinn M.L."/>
            <person name="Haft D.H."/>
            <person name="Khouri H."/>
            <person name="Kolonay J.F."/>
            <person name="Madupu R."/>
            <person name="Mohammoud Y."/>
            <person name="Nelson W.C."/>
            <person name="Radune D."/>
            <person name="Romero C.M."/>
            <person name="Sarria S."/>
            <person name="Selengut J."/>
            <person name="Shamblin C."/>
            <person name="Sullivan S.A."/>
            <person name="White O."/>
            <person name="Yu Y."/>
            <person name="Zafar N."/>
            <person name="Zhou L."/>
            <person name="Fraser C.M."/>
        </authorList>
    </citation>
    <scope>NUCLEOTIDE SEQUENCE [LARGE SCALE GENOMIC DNA]</scope>
    <source>
        <strain evidence="1 2">ATCC 23344</strain>
    </source>
</reference>
<evidence type="ECO:0008006" key="3">
    <source>
        <dbReference type="Google" id="ProtNLM"/>
    </source>
</evidence>
<dbReference type="AlphaFoldDB" id="A0A0H2WB91"/>
<gene>
    <name evidence="1" type="ordered locus">BMAA0364</name>
</gene>
<dbReference type="HOGENOM" id="CLU_1168944_0_0_4"/>
<dbReference type="PATRIC" id="fig|243160.12.peg.3857"/>
<name>A0A0H2WB91_BURMA</name>
<proteinExistence type="predicted"/>